<accession>A0ABM1TK80</accession>
<dbReference type="Proteomes" id="UP000694941">
    <property type="component" value="Unplaced"/>
</dbReference>
<gene>
    <name evidence="9 10 11 12" type="primary">LOC106471968</name>
</gene>
<evidence type="ECO:0000313" key="8">
    <source>
        <dbReference type="Proteomes" id="UP000694941"/>
    </source>
</evidence>
<evidence type="ECO:0000313" key="11">
    <source>
        <dbReference type="RefSeq" id="XP_022256285.1"/>
    </source>
</evidence>
<keyword evidence="8" id="KW-1185">Reference proteome</keyword>
<dbReference type="SMART" id="SM00132">
    <property type="entry name" value="LIM"/>
    <property type="match status" value="3"/>
</dbReference>
<dbReference type="Gene3D" id="2.10.110.10">
    <property type="entry name" value="Cysteine Rich Protein"/>
    <property type="match status" value="3"/>
</dbReference>
<keyword evidence="2" id="KW-0677">Repeat</keyword>
<feature type="domain" description="LIM zinc-binding" evidence="7">
    <location>
        <begin position="302"/>
        <end position="372"/>
    </location>
</feature>
<evidence type="ECO:0000259" key="7">
    <source>
        <dbReference type="PROSITE" id="PS50023"/>
    </source>
</evidence>
<evidence type="ECO:0000313" key="9">
    <source>
        <dbReference type="RefSeq" id="XP_022256283.1"/>
    </source>
</evidence>
<keyword evidence="3 5" id="KW-0862">Zinc</keyword>
<organism evidence="8 12">
    <name type="scientific">Limulus polyphemus</name>
    <name type="common">Atlantic horseshoe crab</name>
    <dbReference type="NCBI Taxonomy" id="6850"/>
    <lineage>
        <taxon>Eukaryota</taxon>
        <taxon>Metazoa</taxon>
        <taxon>Ecdysozoa</taxon>
        <taxon>Arthropoda</taxon>
        <taxon>Chelicerata</taxon>
        <taxon>Merostomata</taxon>
        <taxon>Xiphosura</taxon>
        <taxon>Limulidae</taxon>
        <taxon>Limulus</taxon>
    </lineage>
</organism>
<dbReference type="RefSeq" id="XP_022256286.1">
    <property type="nucleotide sequence ID" value="XM_022400578.1"/>
</dbReference>
<dbReference type="RefSeq" id="XP_022256285.1">
    <property type="nucleotide sequence ID" value="XM_022400577.1"/>
</dbReference>
<dbReference type="Pfam" id="PF00412">
    <property type="entry name" value="LIM"/>
    <property type="match status" value="3"/>
</dbReference>
<evidence type="ECO:0000256" key="1">
    <source>
        <dbReference type="ARBA" id="ARBA00022723"/>
    </source>
</evidence>
<dbReference type="PANTHER" id="PTHR24207">
    <property type="entry name" value="ZYX102 PROTEIN"/>
    <property type="match status" value="1"/>
</dbReference>
<feature type="compositionally biased region" description="Polar residues" evidence="6">
    <location>
        <begin position="76"/>
        <end position="86"/>
    </location>
</feature>
<dbReference type="RefSeq" id="XP_022256283.1">
    <property type="nucleotide sequence ID" value="XM_022400575.1"/>
</dbReference>
<evidence type="ECO:0000256" key="3">
    <source>
        <dbReference type="ARBA" id="ARBA00022833"/>
    </source>
</evidence>
<feature type="region of interest" description="Disordered" evidence="6">
    <location>
        <begin position="1"/>
        <end position="21"/>
    </location>
</feature>
<protein>
    <submittedName>
        <fullName evidence="9 10">Lipoma-preferred partner homolog isoform X2</fullName>
    </submittedName>
</protein>
<feature type="domain" description="LIM zinc-binding" evidence="7">
    <location>
        <begin position="182"/>
        <end position="243"/>
    </location>
</feature>
<dbReference type="SUPFAM" id="SSF57716">
    <property type="entry name" value="Glucocorticoid receptor-like (DNA-binding domain)"/>
    <property type="match status" value="3"/>
</dbReference>
<evidence type="ECO:0000256" key="2">
    <source>
        <dbReference type="ARBA" id="ARBA00022737"/>
    </source>
</evidence>
<dbReference type="RefSeq" id="XP_022256284.1">
    <property type="nucleotide sequence ID" value="XM_022400576.1"/>
</dbReference>
<feature type="region of interest" description="Disordered" evidence="6">
    <location>
        <begin position="41"/>
        <end position="86"/>
    </location>
</feature>
<evidence type="ECO:0000313" key="12">
    <source>
        <dbReference type="RefSeq" id="XP_022256286.1"/>
    </source>
</evidence>
<sequence>MATLSGNIERWKRKKAEDQHTLPDERVYSCCSSFPPLGDDLSLRPPPLPQTSCPLNNNHPSPLPPSEELPAFPSSMSSTCASQSIPTTFRPQSLTTTYNSGSICEFINPQPGSQMSSGSCSNADSLFYSNYYPEEVLGKLNFKMMTYPVGGRIPSAQEAEVDHLTELLVQSMENSGDPEFFGMCYKCGDKVLGEGNGCTAMDHIYHINCFTCYVCGQELQGKSFYAMDEKQYCEEDYFNSLEKCCVCQNPILHKILQAMGKPYHPACFKCIVCWKCLDGIPFTVDATNQIHCIDDFHKKFAPRCYVCKQPIMPEPGHQEIIRVVALDKSFHVNCYRCEDCSMLLSSESEGRSCYPLGDHILCQNCNGERFQSSSS</sequence>
<evidence type="ECO:0000256" key="5">
    <source>
        <dbReference type="PROSITE-ProRule" id="PRU00125"/>
    </source>
</evidence>
<reference evidence="9 10" key="1">
    <citation type="submission" date="2025-05" db="UniProtKB">
        <authorList>
            <consortium name="RefSeq"/>
        </authorList>
    </citation>
    <scope>IDENTIFICATION</scope>
    <source>
        <tissue evidence="9 10">Muscle</tissue>
    </source>
</reference>
<evidence type="ECO:0000313" key="10">
    <source>
        <dbReference type="RefSeq" id="XP_022256284.1"/>
    </source>
</evidence>
<dbReference type="PROSITE" id="PS00478">
    <property type="entry name" value="LIM_DOMAIN_1"/>
    <property type="match status" value="1"/>
</dbReference>
<evidence type="ECO:0000256" key="4">
    <source>
        <dbReference type="ARBA" id="ARBA00023038"/>
    </source>
</evidence>
<keyword evidence="4 5" id="KW-0440">LIM domain</keyword>
<dbReference type="InterPro" id="IPR001781">
    <property type="entry name" value="Znf_LIM"/>
</dbReference>
<proteinExistence type="predicted"/>
<keyword evidence="1 5" id="KW-0479">Metal-binding</keyword>
<name>A0ABM1TK80_LIMPO</name>
<dbReference type="PROSITE" id="PS50023">
    <property type="entry name" value="LIM_DOMAIN_2"/>
    <property type="match status" value="2"/>
</dbReference>
<evidence type="ECO:0000256" key="6">
    <source>
        <dbReference type="SAM" id="MobiDB-lite"/>
    </source>
</evidence>
<dbReference type="PANTHER" id="PTHR24207:SF2">
    <property type="entry name" value="ZYX102 PROTEIN"/>
    <property type="match status" value="1"/>
</dbReference>
<dbReference type="GeneID" id="106471968"/>